<dbReference type="GO" id="GO:0005874">
    <property type="term" value="C:microtubule"/>
    <property type="evidence" value="ECO:0007669"/>
    <property type="project" value="UniProtKB-KW"/>
</dbReference>
<dbReference type="EMBL" id="KZ451932">
    <property type="protein sequence ID" value="PKA61065.1"/>
    <property type="molecule type" value="Genomic_DNA"/>
</dbReference>
<feature type="compositionally biased region" description="Polar residues" evidence="8">
    <location>
        <begin position="346"/>
        <end position="358"/>
    </location>
</feature>
<feature type="coiled-coil region" evidence="7">
    <location>
        <begin position="179"/>
        <end position="206"/>
    </location>
</feature>
<evidence type="ECO:0000256" key="2">
    <source>
        <dbReference type="ARBA" id="ARBA00008825"/>
    </source>
</evidence>
<gene>
    <name evidence="9" type="primary">MAP70.2</name>
    <name evidence="9" type="ORF">AXF42_Ash005961</name>
</gene>
<organism evidence="9 10">
    <name type="scientific">Apostasia shenzhenica</name>
    <dbReference type="NCBI Taxonomy" id="1088818"/>
    <lineage>
        <taxon>Eukaryota</taxon>
        <taxon>Viridiplantae</taxon>
        <taxon>Streptophyta</taxon>
        <taxon>Embryophyta</taxon>
        <taxon>Tracheophyta</taxon>
        <taxon>Spermatophyta</taxon>
        <taxon>Magnoliopsida</taxon>
        <taxon>Liliopsida</taxon>
        <taxon>Asparagales</taxon>
        <taxon>Orchidaceae</taxon>
        <taxon>Apostasioideae</taxon>
        <taxon>Apostasia</taxon>
    </lineage>
</organism>
<keyword evidence="4" id="KW-0493">Microtubule</keyword>
<evidence type="ECO:0000256" key="7">
    <source>
        <dbReference type="SAM" id="Coils"/>
    </source>
</evidence>
<protein>
    <submittedName>
        <fullName evidence="9">Microtubule-associated protein 70-2</fullName>
    </submittedName>
</protein>
<evidence type="ECO:0000313" key="9">
    <source>
        <dbReference type="EMBL" id="PKA61065.1"/>
    </source>
</evidence>
<accession>A0A2I0AZV4</accession>
<proteinExistence type="inferred from homology"/>
<feature type="coiled-coil region" evidence="7">
    <location>
        <begin position="238"/>
        <end position="265"/>
    </location>
</feature>
<reference evidence="9 10" key="1">
    <citation type="journal article" date="2017" name="Nature">
        <title>The Apostasia genome and the evolution of orchids.</title>
        <authorList>
            <person name="Zhang G.Q."/>
            <person name="Liu K.W."/>
            <person name="Li Z."/>
            <person name="Lohaus R."/>
            <person name="Hsiao Y.Y."/>
            <person name="Niu S.C."/>
            <person name="Wang J.Y."/>
            <person name="Lin Y.C."/>
            <person name="Xu Q."/>
            <person name="Chen L.J."/>
            <person name="Yoshida K."/>
            <person name="Fujiwara S."/>
            <person name="Wang Z.W."/>
            <person name="Zhang Y.Q."/>
            <person name="Mitsuda N."/>
            <person name="Wang M."/>
            <person name="Liu G.H."/>
            <person name="Pecoraro L."/>
            <person name="Huang H.X."/>
            <person name="Xiao X.J."/>
            <person name="Lin M."/>
            <person name="Wu X.Y."/>
            <person name="Wu W.L."/>
            <person name="Chen Y.Y."/>
            <person name="Chang S.B."/>
            <person name="Sakamoto S."/>
            <person name="Ohme-Takagi M."/>
            <person name="Yagi M."/>
            <person name="Zeng S.J."/>
            <person name="Shen C.Y."/>
            <person name="Yeh C.M."/>
            <person name="Luo Y.B."/>
            <person name="Tsai W.C."/>
            <person name="Van de Peer Y."/>
            <person name="Liu Z.J."/>
        </authorList>
    </citation>
    <scope>NUCLEOTIDE SEQUENCE [LARGE SCALE GENOMIC DNA]</scope>
    <source>
        <strain evidence="10">cv. Shenzhen</strain>
        <tissue evidence="9">Stem</tissue>
    </source>
</reference>
<name>A0A2I0AZV4_9ASPA</name>
<evidence type="ECO:0000256" key="4">
    <source>
        <dbReference type="ARBA" id="ARBA00022701"/>
    </source>
</evidence>
<feature type="compositionally biased region" description="Low complexity" evidence="8">
    <location>
        <begin position="435"/>
        <end position="445"/>
    </location>
</feature>
<evidence type="ECO:0000256" key="1">
    <source>
        <dbReference type="ARBA" id="ARBA00004245"/>
    </source>
</evidence>
<dbReference type="PANTHER" id="PTHR31246:SF5">
    <property type="entry name" value="MICROTUBULE-ASSOCIATED PROTEIN 70-5"/>
    <property type="match status" value="1"/>
</dbReference>
<feature type="region of interest" description="Disordered" evidence="8">
    <location>
        <begin position="338"/>
        <end position="366"/>
    </location>
</feature>
<keyword evidence="10" id="KW-1185">Reference proteome</keyword>
<dbReference type="STRING" id="1088818.A0A2I0AZV4"/>
<feature type="compositionally biased region" description="Basic and acidic residues" evidence="8">
    <location>
        <begin position="418"/>
        <end position="434"/>
    </location>
</feature>
<feature type="coiled-coil region" evidence="7">
    <location>
        <begin position="24"/>
        <end position="93"/>
    </location>
</feature>
<dbReference type="Proteomes" id="UP000236161">
    <property type="component" value="Unassembled WGS sequence"/>
</dbReference>
<evidence type="ECO:0000256" key="5">
    <source>
        <dbReference type="ARBA" id="ARBA00023054"/>
    </source>
</evidence>
<keyword evidence="3" id="KW-0963">Cytoplasm</keyword>
<evidence type="ECO:0000256" key="6">
    <source>
        <dbReference type="ARBA" id="ARBA00023212"/>
    </source>
</evidence>
<dbReference type="Pfam" id="PF07058">
    <property type="entry name" value="MAP70"/>
    <property type="match status" value="1"/>
</dbReference>
<comment type="similarity">
    <text evidence="2">Belongs to the MAP70 family.</text>
</comment>
<dbReference type="OrthoDB" id="1906253at2759"/>
<dbReference type="GO" id="GO:0008017">
    <property type="term" value="F:microtubule binding"/>
    <property type="evidence" value="ECO:0007669"/>
    <property type="project" value="InterPro"/>
</dbReference>
<evidence type="ECO:0000256" key="3">
    <source>
        <dbReference type="ARBA" id="ARBA00022490"/>
    </source>
</evidence>
<keyword evidence="6" id="KW-0206">Cytoskeleton</keyword>
<evidence type="ECO:0000256" key="8">
    <source>
        <dbReference type="SAM" id="MobiDB-lite"/>
    </source>
</evidence>
<dbReference type="PANTHER" id="PTHR31246">
    <property type="entry name" value="MICROTUBULE-ASSOCIATED PROTEIN 70-2"/>
    <property type="match status" value="1"/>
</dbReference>
<evidence type="ECO:0000313" key="10">
    <source>
        <dbReference type="Proteomes" id="UP000236161"/>
    </source>
</evidence>
<dbReference type="InterPro" id="IPR009768">
    <property type="entry name" value="MAP70"/>
</dbReference>
<keyword evidence="5 7" id="KW-0175">Coiled coil</keyword>
<dbReference type="GO" id="GO:0007010">
    <property type="term" value="P:cytoskeleton organization"/>
    <property type="evidence" value="ECO:0007669"/>
    <property type="project" value="InterPro"/>
</dbReference>
<sequence>MGSLGEAGGKEMRLNSSNPILVELSRLENIIREKERELAAVQNEIKAYKGSEFLNDKAVMELANEVKKLEDKLRSSEKQNEEKNLQIKKLIVEKKEAISAQFAAEATLRRVHASQNLDDSVSVGTFIAPLEAEIRMLKIENSALQEDIKSMDRFMKTKDASLVEAERNLQGALERALVVENLQNLNYELKRRIEICQEENKFLERTNRQKVTEVEKLLKTICELEECILAGGAAANAVREYRRQIYELNEEKKTLERELSKAKVCANRVAVVVANEWKDEEDKVMPGELQRLRDKLVISERSAKAEARLKDKLQLRLKTLEESFKNLPDSSGYQAMNSENKFGFSSPGSIKRSTSQPRASLASSKLSAAQQIHSTTSNADAAKSLHRSSSLRSKFISSENVLRKSLWASRNKFYDEGRKENAPEKYDSDSKANENNDNESNNTSSQDDRTEDVVSGFLYDRLQREVIILRKSEEEKDNLLSAKEDEIKVDNL</sequence>
<comment type="subcellular location">
    <subcellularLocation>
        <location evidence="1">Cytoplasm</location>
        <location evidence="1">Cytoskeleton</location>
    </subcellularLocation>
</comment>
<feature type="region of interest" description="Disordered" evidence="8">
    <location>
        <begin position="418"/>
        <end position="452"/>
    </location>
</feature>
<dbReference type="AlphaFoldDB" id="A0A2I0AZV4"/>